<dbReference type="InterPro" id="IPR013185">
    <property type="entry name" value="Transl_elong_KOW-like"/>
</dbReference>
<gene>
    <name evidence="2" type="primary">efp_1</name>
    <name evidence="2" type="ORF">NCTC11872_01499</name>
</gene>
<dbReference type="Pfam" id="PF08207">
    <property type="entry name" value="EFP_N"/>
    <property type="match status" value="1"/>
</dbReference>
<protein>
    <submittedName>
        <fullName evidence="2">Elongation factor EF-P</fullName>
    </submittedName>
</protein>
<proteinExistence type="predicted"/>
<evidence type="ECO:0000259" key="1">
    <source>
        <dbReference type="Pfam" id="PF08207"/>
    </source>
</evidence>
<dbReference type="InterPro" id="IPR014722">
    <property type="entry name" value="Rib_uL2_dom2"/>
</dbReference>
<dbReference type="Gene3D" id="2.30.30.30">
    <property type="match status" value="1"/>
</dbReference>
<sequence>MATYTTSDFKPGLKFMQDGEPCVIVENEFVKPGKGQAFTRTRIRKLISGQSIRRKL</sequence>
<keyword evidence="2" id="KW-0648">Protein biosynthesis</keyword>
<accession>A0A2X1PXP2</accession>
<keyword evidence="2" id="KW-0251">Elongation factor</keyword>
<dbReference type="InterPro" id="IPR008991">
    <property type="entry name" value="Translation_prot_SH3-like_sf"/>
</dbReference>
<dbReference type="EMBL" id="UASK01000005">
    <property type="protein sequence ID" value="SPX41883.1"/>
    <property type="molecule type" value="Genomic_DNA"/>
</dbReference>
<dbReference type="GO" id="GO:0003746">
    <property type="term" value="F:translation elongation factor activity"/>
    <property type="evidence" value="ECO:0007669"/>
    <property type="project" value="UniProtKB-KW"/>
</dbReference>
<feature type="domain" description="Translation elongation factor KOW-like" evidence="1">
    <location>
        <begin position="5"/>
        <end position="54"/>
    </location>
</feature>
<name>A0A2X1PXP2_HAEIF</name>
<dbReference type="SUPFAM" id="SSF50104">
    <property type="entry name" value="Translation proteins SH3-like domain"/>
    <property type="match status" value="1"/>
</dbReference>
<dbReference type="FunFam" id="2.30.30.30:FF:000003">
    <property type="entry name" value="Elongation factor P"/>
    <property type="match status" value="1"/>
</dbReference>
<organism evidence="2 3">
    <name type="scientific">Haemophilus influenzae</name>
    <dbReference type="NCBI Taxonomy" id="727"/>
    <lineage>
        <taxon>Bacteria</taxon>
        <taxon>Pseudomonadati</taxon>
        <taxon>Pseudomonadota</taxon>
        <taxon>Gammaproteobacteria</taxon>
        <taxon>Pasteurellales</taxon>
        <taxon>Pasteurellaceae</taxon>
        <taxon>Haemophilus</taxon>
    </lineage>
</organism>
<evidence type="ECO:0000313" key="2">
    <source>
        <dbReference type="EMBL" id="SPX41883.1"/>
    </source>
</evidence>
<reference evidence="2 3" key="1">
    <citation type="submission" date="2018-06" db="EMBL/GenBank/DDBJ databases">
        <authorList>
            <consortium name="Pathogen Informatics"/>
            <person name="Doyle S."/>
        </authorList>
    </citation>
    <scope>NUCLEOTIDE SEQUENCE [LARGE SCALE GENOMIC DNA]</scope>
    <source>
        <strain evidence="2 3">NCTC11872</strain>
    </source>
</reference>
<dbReference type="AlphaFoldDB" id="A0A2X1PXP2"/>
<evidence type="ECO:0000313" key="3">
    <source>
        <dbReference type="Proteomes" id="UP000249936"/>
    </source>
</evidence>
<dbReference type="Proteomes" id="UP000249936">
    <property type="component" value="Unassembled WGS sequence"/>
</dbReference>